<feature type="chain" id="PRO_5016164504" evidence="7">
    <location>
        <begin position="17"/>
        <end position="422"/>
    </location>
</feature>
<dbReference type="Proteomes" id="UP000249829">
    <property type="component" value="Unassembled WGS sequence"/>
</dbReference>
<keyword evidence="7" id="KW-0732">Signal</keyword>
<dbReference type="Pfam" id="PF07687">
    <property type="entry name" value="M20_dimer"/>
    <property type="match status" value="1"/>
</dbReference>
<evidence type="ECO:0000256" key="3">
    <source>
        <dbReference type="ARBA" id="ARBA00022670"/>
    </source>
</evidence>
<dbReference type="Gene3D" id="3.40.630.10">
    <property type="entry name" value="Zn peptidases"/>
    <property type="match status" value="1"/>
</dbReference>
<evidence type="ECO:0000256" key="7">
    <source>
        <dbReference type="SAM" id="SignalP"/>
    </source>
</evidence>
<dbReference type="PROSITE" id="PS00758">
    <property type="entry name" value="ARGE_DAPE_CPG2_1"/>
    <property type="match status" value="1"/>
</dbReference>
<dbReference type="GO" id="GO:0046872">
    <property type="term" value="F:metal ion binding"/>
    <property type="evidence" value="ECO:0007669"/>
    <property type="project" value="UniProtKB-KW"/>
</dbReference>
<dbReference type="PROSITE" id="PS00759">
    <property type="entry name" value="ARGE_DAPE_CPG2_2"/>
    <property type="match status" value="1"/>
</dbReference>
<keyword evidence="4" id="KW-0479">Metal-binding</keyword>
<accession>A0A2V5HG48</accession>
<dbReference type="InterPro" id="IPR011650">
    <property type="entry name" value="Peptidase_M20_dimer"/>
</dbReference>
<dbReference type="OMA" id="RLHKGVM"/>
<feature type="domain" description="Peptidase M20 dimerisation" evidence="8">
    <location>
        <begin position="218"/>
        <end position="326"/>
    </location>
</feature>
<dbReference type="InterPro" id="IPR036264">
    <property type="entry name" value="Bact_exopeptidase_dim_dom"/>
</dbReference>
<dbReference type="STRING" id="1450538.A0A2V5HG48"/>
<evidence type="ECO:0000313" key="10">
    <source>
        <dbReference type="Proteomes" id="UP000249829"/>
    </source>
</evidence>
<comment type="cofactor">
    <cofactor evidence="1">
        <name>Zn(2+)</name>
        <dbReference type="ChEBI" id="CHEBI:29105"/>
    </cofactor>
</comment>
<feature type="signal peptide" evidence="7">
    <location>
        <begin position="1"/>
        <end position="16"/>
    </location>
</feature>
<dbReference type="SUPFAM" id="SSF53187">
    <property type="entry name" value="Zn-dependent exopeptidases"/>
    <property type="match status" value="1"/>
</dbReference>
<dbReference type="Gene3D" id="3.30.70.360">
    <property type="match status" value="1"/>
</dbReference>
<organism evidence="9 10">
    <name type="scientific">Aspergillus violaceofuscus (strain CBS 115571)</name>
    <dbReference type="NCBI Taxonomy" id="1450538"/>
    <lineage>
        <taxon>Eukaryota</taxon>
        <taxon>Fungi</taxon>
        <taxon>Dikarya</taxon>
        <taxon>Ascomycota</taxon>
        <taxon>Pezizomycotina</taxon>
        <taxon>Eurotiomycetes</taxon>
        <taxon>Eurotiomycetidae</taxon>
        <taxon>Eurotiales</taxon>
        <taxon>Aspergillaceae</taxon>
        <taxon>Aspergillus</taxon>
    </lineage>
</organism>
<keyword evidence="10" id="KW-1185">Reference proteome</keyword>
<protein>
    <submittedName>
        <fullName evidence="9">Peptidase</fullName>
    </submittedName>
</protein>
<comment type="similarity">
    <text evidence="2">Belongs to the peptidase M20A family.</text>
</comment>
<dbReference type="InterPro" id="IPR002933">
    <property type="entry name" value="Peptidase_M20"/>
</dbReference>
<keyword evidence="3" id="KW-0645">Protease</keyword>
<name>A0A2V5HG48_ASPV1</name>
<dbReference type="AlphaFoldDB" id="A0A2V5HG48"/>
<evidence type="ECO:0000259" key="8">
    <source>
        <dbReference type="Pfam" id="PF07687"/>
    </source>
</evidence>
<dbReference type="GO" id="GO:0006508">
    <property type="term" value="P:proteolysis"/>
    <property type="evidence" value="ECO:0007669"/>
    <property type="project" value="UniProtKB-KW"/>
</dbReference>
<dbReference type="InterPro" id="IPR001261">
    <property type="entry name" value="ArgE/DapE_CS"/>
</dbReference>
<dbReference type="InterPro" id="IPR050072">
    <property type="entry name" value="Peptidase_M20A"/>
</dbReference>
<reference evidence="9 10" key="1">
    <citation type="submission" date="2018-02" db="EMBL/GenBank/DDBJ databases">
        <title>The genomes of Aspergillus section Nigri reveals drivers in fungal speciation.</title>
        <authorList>
            <consortium name="DOE Joint Genome Institute"/>
            <person name="Vesth T.C."/>
            <person name="Nybo J."/>
            <person name="Theobald S."/>
            <person name="Brandl J."/>
            <person name="Frisvad J.C."/>
            <person name="Nielsen K.F."/>
            <person name="Lyhne E.K."/>
            <person name="Kogle M.E."/>
            <person name="Kuo A."/>
            <person name="Riley R."/>
            <person name="Clum A."/>
            <person name="Nolan M."/>
            <person name="Lipzen A."/>
            <person name="Salamov A."/>
            <person name="Henrissat B."/>
            <person name="Wiebenga A."/>
            <person name="De vries R.P."/>
            <person name="Grigoriev I.V."/>
            <person name="Mortensen U.H."/>
            <person name="Andersen M.R."/>
            <person name="Baker S.E."/>
        </authorList>
    </citation>
    <scope>NUCLEOTIDE SEQUENCE [LARGE SCALE GENOMIC DNA]</scope>
    <source>
        <strain evidence="9 10">CBS 115571</strain>
    </source>
</reference>
<keyword evidence="5" id="KW-0378">Hydrolase</keyword>
<evidence type="ECO:0000256" key="4">
    <source>
        <dbReference type="ARBA" id="ARBA00022723"/>
    </source>
</evidence>
<evidence type="ECO:0000313" key="9">
    <source>
        <dbReference type="EMBL" id="PYI23378.1"/>
    </source>
</evidence>
<proteinExistence type="inferred from homology"/>
<dbReference type="PANTHER" id="PTHR43808:SF8">
    <property type="entry name" value="PEPTIDASE M20 DIMERISATION DOMAIN-CONTAINING PROTEIN"/>
    <property type="match status" value="1"/>
</dbReference>
<evidence type="ECO:0000256" key="2">
    <source>
        <dbReference type="ARBA" id="ARBA00006247"/>
    </source>
</evidence>
<gene>
    <name evidence="9" type="ORF">BO99DRAFT_399318</name>
</gene>
<dbReference type="GO" id="GO:0008233">
    <property type="term" value="F:peptidase activity"/>
    <property type="evidence" value="ECO:0007669"/>
    <property type="project" value="UniProtKB-KW"/>
</dbReference>
<dbReference type="SUPFAM" id="SSF55031">
    <property type="entry name" value="Bacterial exopeptidase dimerisation domain"/>
    <property type="match status" value="1"/>
</dbReference>
<sequence length="422" mass="44570">MKTPIPLLLAAGLAAAAPQQAPLSLTSDPSDIIDASPFLSFHRNLVQIPSVSGNETAVGLFLADFLEAHNFTVIKQPVPAGNQATDTPTDTNRFNIFAYPASSPSQDRPEILLTSHIDTVPPFLPYTLHDDHGDRSALVLAGRGTVDAKASVAAQVFAVLETLEAHPAASLGLLFVVDEEVGGLGMRVFSDSPLNPTTPSPFHTVIFGEPTELALVSGHKGMLEFPLLAKGQAAHSGYPWLGRSAVSALLPALSRLDALGEIPAEDGGLPASPKFGRTTVNIGRVDAGVAANVVPAKARAEVAIRLAEGTPDDARKIIAQAVQDATHGDENVYCDFEVYSGGYPPQDLDTDVPGFEIMPVNYGTDVPNLKVSENVKRYLYGPGSIHVAHGDDEAITVGQLEEAVRGYKRLIDAAVQRGLKSE</sequence>
<evidence type="ECO:0000256" key="1">
    <source>
        <dbReference type="ARBA" id="ARBA00001947"/>
    </source>
</evidence>
<dbReference type="PANTHER" id="PTHR43808">
    <property type="entry name" value="ACETYLORNITHINE DEACETYLASE"/>
    <property type="match status" value="1"/>
</dbReference>
<keyword evidence="6" id="KW-0862">Zinc</keyword>
<dbReference type="Pfam" id="PF01546">
    <property type="entry name" value="Peptidase_M20"/>
    <property type="match status" value="1"/>
</dbReference>
<dbReference type="EMBL" id="KZ825106">
    <property type="protein sequence ID" value="PYI23378.1"/>
    <property type="molecule type" value="Genomic_DNA"/>
</dbReference>
<evidence type="ECO:0000256" key="5">
    <source>
        <dbReference type="ARBA" id="ARBA00022801"/>
    </source>
</evidence>
<evidence type="ECO:0000256" key="6">
    <source>
        <dbReference type="ARBA" id="ARBA00022833"/>
    </source>
</evidence>
<dbReference type="CDD" id="cd05652">
    <property type="entry name" value="M20_ArgE_DapE-like_fungal"/>
    <property type="match status" value="1"/>
</dbReference>